<accession>A0A3P1CWG5</accession>
<protein>
    <recommendedName>
        <fullName evidence="3">STAS/SEC14 domain-containing protein</fullName>
    </recommendedName>
</protein>
<evidence type="ECO:0000313" key="2">
    <source>
        <dbReference type="Proteomes" id="UP000274271"/>
    </source>
</evidence>
<dbReference type="Proteomes" id="UP000274271">
    <property type="component" value="Unassembled WGS sequence"/>
</dbReference>
<comment type="caution">
    <text evidence="1">The sequence shown here is derived from an EMBL/GenBank/DDBJ whole genome shotgun (WGS) entry which is preliminary data.</text>
</comment>
<proteinExistence type="predicted"/>
<name>A0A3P1CWG5_9BACT</name>
<keyword evidence="2" id="KW-1185">Reference proteome</keyword>
<evidence type="ECO:0008006" key="3">
    <source>
        <dbReference type="Google" id="ProtNLM"/>
    </source>
</evidence>
<reference evidence="1 2" key="1">
    <citation type="submission" date="2018-11" db="EMBL/GenBank/DDBJ databases">
        <authorList>
            <person name="Zhou Z."/>
            <person name="Wang G."/>
        </authorList>
    </citation>
    <scope>NUCLEOTIDE SEQUENCE [LARGE SCALE GENOMIC DNA]</scope>
    <source>
        <strain evidence="1 2">KCTC42998</strain>
    </source>
</reference>
<dbReference type="EMBL" id="RQJP01000001">
    <property type="protein sequence ID" value="RRB17757.1"/>
    <property type="molecule type" value="Genomic_DNA"/>
</dbReference>
<gene>
    <name evidence="1" type="ORF">EHT87_05610</name>
</gene>
<dbReference type="OrthoDB" id="893408at2"/>
<dbReference type="AlphaFoldDB" id="A0A3P1CWG5"/>
<evidence type="ECO:0000313" key="1">
    <source>
        <dbReference type="EMBL" id="RRB17757.1"/>
    </source>
</evidence>
<dbReference type="RefSeq" id="WP_124904681.1">
    <property type="nucleotide sequence ID" value="NZ_RQJP01000001.1"/>
</dbReference>
<sequence length="146" mass="16996">MNELTKIENEEGVVYAILSYEPAKNYLLMKWIGFCTDEELMQATLRMLEWQLAEGKQKACRFHVHDTKEFDVAWAGTVDWIVNEYFPKIYDAGVRYNISILSPDLFSKLSSEALFEKSNPVLPTRLCETLSEAERFIAEQNQMEGW</sequence>
<organism evidence="1 2">
    <name type="scientific">Larkinella knui</name>
    <dbReference type="NCBI Taxonomy" id="2025310"/>
    <lineage>
        <taxon>Bacteria</taxon>
        <taxon>Pseudomonadati</taxon>
        <taxon>Bacteroidota</taxon>
        <taxon>Cytophagia</taxon>
        <taxon>Cytophagales</taxon>
        <taxon>Spirosomataceae</taxon>
        <taxon>Larkinella</taxon>
    </lineage>
</organism>